<dbReference type="AlphaFoldDB" id="A0A318XP75"/>
<name>A0A318XP75_9FIRM</name>
<protein>
    <submittedName>
        <fullName evidence="1">D-alanyl-D-alanine carboxypeptidase-like protein</fullName>
    </submittedName>
</protein>
<keyword evidence="1" id="KW-0121">Carboxypeptidase</keyword>
<dbReference type="SUPFAM" id="SSF55166">
    <property type="entry name" value="Hedgehog/DD-peptidase"/>
    <property type="match status" value="1"/>
</dbReference>
<organism evidence="1 2">
    <name type="scientific">Ruminiclostridium sufflavum DSM 19573</name>
    <dbReference type="NCBI Taxonomy" id="1121337"/>
    <lineage>
        <taxon>Bacteria</taxon>
        <taxon>Bacillati</taxon>
        <taxon>Bacillota</taxon>
        <taxon>Clostridia</taxon>
        <taxon>Eubacteriales</taxon>
        <taxon>Oscillospiraceae</taxon>
        <taxon>Ruminiclostridium</taxon>
    </lineage>
</organism>
<dbReference type="OrthoDB" id="1738320at2"/>
<keyword evidence="1" id="KW-0645">Protease</keyword>
<comment type="caution">
    <text evidence="1">The sequence shown here is derived from an EMBL/GenBank/DDBJ whole genome shotgun (WGS) entry which is preliminary data.</text>
</comment>
<reference evidence="1 2" key="1">
    <citation type="submission" date="2018-06" db="EMBL/GenBank/DDBJ databases">
        <title>Genomic Encyclopedia of Type Strains, Phase I: the one thousand microbial genomes (KMG-I) project.</title>
        <authorList>
            <person name="Kyrpides N."/>
        </authorList>
    </citation>
    <scope>NUCLEOTIDE SEQUENCE [LARGE SCALE GENOMIC DNA]</scope>
    <source>
        <strain evidence="1 2">DSM 19573</strain>
    </source>
</reference>
<dbReference type="Gene3D" id="3.30.1380.10">
    <property type="match status" value="1"/>
</dbReference>
<dbReference type="RefSeq" id="WP_110460121.1">
    <property type="nucleotide sequence ID" value="NZ_QKMR01000001.1"/>
</dbReference>
<evidence type="ECO:0000313" key="2">
    <source>
        <dbReference type="Proteomes" id="UP000248132"/>
    </source>
</evidence>
<dbReference type="GO" id="GO:0004180">
    <property type="term" value="F:carboxypeptidase activity"/>
    <property type="evidence" value="ECO:0007669"/>
    <property type="project" value="UniProtKB-KW"/>
</dbReference>
<accession>A0A318XP75</accession>
<dbReference type="EMBL" id="QKMR01000001">
    <property type="protein sequence ID" value="PYG90126.1"/>
    <property type="molecule type" value="Genomic_DNA"/>
</dbReference>
<gene>
    <name evidence="1" type="ORF">LY28_00006</name>
</gene>
<sequence>MSSVKFKYQDEIYVIQKLVDAVNALCKDMGKSCTCTSGYRSLEKQKIINAQKLAESKGNYQVSSGAVYNSKGQCIAAAFGASNHCFCIAMDVSDEWFKELTNAQLKKYGLVKPMDYEPWHVQLLEHNGISDVQKEQIRDSVLKGVDKDMDVKEFQAITGLTADGIAGPKTKEKAKEVLQCCQGILGIPNFKTAEELIKGTQSSPDIWLPLLKVITYFDSFLMNIYKKMRGE</sequence>
<dbReference type="Proteomes" id="UP000248132">
    <property type="component" value="Unassembled WGS sequence"/>
</dbReference>
<proteinExistence type="predicted"/>
<keyword evidence="1" id="KW-0378">Hydrolase</keyword>
<dbReference type="InterPro" id="IPR009045">
    <property type="entry name" value="Zn_M74/Hedgehog-like"/>
</dbReference>
<keyword evidence="2" id="KW-1185">Reference proteome</keyword>
<evidence type="ECO:0000313" key="1">
    <source>
        <dbReference type="EMBL" id="PYG90126.1"/>
    </source>
</evidence>